<feature type="region of interest" description="Disordered" evidence="2">
    <location>
        <begin position="17"/>
        <end position="37"/>
    </location>
</feature>
<sequence>MCLLSWRKKLREWATREKKRSSARASSGAERGRGIGENRGPKLVMFNNRITLAETQEATRQLMGKKVLFPDLPCSHVGVAKLPLYKSDKLDISGMKVLILDSQTEFYADFVAIDPCHFTLNMPSNHHYMLPAVVDPSSLQQFCDRTVDGIGAVFLALKRRPTIRYSRASDIAKKDSTRISSL</sequence>
<dbReference type="InterPro" id="IPR027482">
    <property type="entry name" value="Sec1-like_dom2"/>
</dbReference>
<organism evidence="3 4">
    <name type="scientific">Corchorus olitorius</name>
    <dbReference type="NCBI Taxonomy" id="93759"/>
    <lineage>
        <taxon>Eukaryota</taxon>
        <taxon>Viridiplantae</taxon>
        <taxon>Streptophyta</taxon>
        <taxon>Embryophyta</taxon>
        <taxon>Tracheophyta</taxon>
        <taxon>Spermatophyta</taxon>
        <taxon>Magnoliopsida</taxon>
        <taxon>eudicotyledons</taxon>
        <taxon>Gunneridae</taxon>
        <taxon>Pentapetalae</taxon>
        <taxon>rosids</taxon>
        <taxon>malvids</taxon>
        <taxon>Malvales</taxon>
        <taxon>Malvaceae</taxon>
        <taxon>Grewioideae</taxon>
        <taxon>Apeibeae</taxon>
        <taxon>Corchorus</taxon>
    </lineage>
</organism>
<proteinExistence type="inferred from homology"/>
<dbReference type="AlphaFoldDB" id="A0A1R3FVK3"/>
<dbReference type="InterPro" id="IPR001619">
    <property type="entry name" value="Sec1-like"/>
</dbReference>
<protein>
    <submittedName>
        <fullName evidence="3">Sec1-like protein</fullName>
    </submittedName>
</protein>
<name>A0A1R3FVK3_9ROSI</name>
<dbReference type="Gene3D" id="3.40.50.1910">
    <property type="match status" value="1"/>
</dbReference>
<dbReference type="Pfam" id="PF00995">
    <property type="entry name" value="Sec1"/>
    <property type="match status" value="1"/>
</dbReference>
<gene>
    <name evidence="3" type="ORF">COLO4_38312</name>
</gene>
<comment type="caution">
    <text evidence="3">The sequence shown here is derived from an EMBL/GenBank/DDBJ whole genome shotgun (WGS) entry which is preliminary data.</text>
</comment>
<evidence type="ECO:0000313" key="4">
    <source>
        <dbReference type="Proteomes" id="UP000187203"/>
    </source>
</evidence>
<evidence type="ECO:0000313" key="3">
    <source>
        <dbReference type="EMBL" id="OMO49888.1"/>
    </source>
</evidence>
<evidence type="ECO:0000256" key="2">
    <source>
        <dbReference type="SAM" id="MobiDB-lite"/>
    </source>
</evidence>
<dbReference type="OrthoDB" id="1936852at2759"/>
<dbReference type="InterPro" id="IPR036045">
    <property type="entry name" value="Sec1-like_sf"/>
</dbReference>
<dbReference type="EMBL" id="AWUE01024743">
    <property type="protein sequence ID" value="OMO49888.1"/>
    <property type="molecule type" value="Genomic_DNA"/>
</dbReference>
<dbReference type="GO" id="GO:0016192">
    <property type="term" value="P:vesicle-mediated transport"/>
    <property type="evidence" value="ECO:0007669"/>
    <property type="project" value="InterPro"/>
</dbReference>
<dbReference type="STRING" id="93759.A0A1R3FVK3"/>
<comment type="similarity">
    <text evidence="1">Belongs to the STXBP/unc-18/SEC1 family.</text>
</comment>
<dbReference type="SUPFAM" id="SSF56815">
    <property type="entry name" value="Sec1/munc18-like (SM) proteins"/>
    <property type="match status" value="1"/>
</dbReference>
<accession>A0A1R3FVK3</accession>
<dbReference type="Proteomes" id="UP000187203">
    <property type="component" value="Unassembled WGS sequence"/>
</dbReference>
<reference evidence="4" key="1">
    <citation type="submission" date="2013-09" db="EMBL/GenBank/DDBJ databases">
        <title>Corchorus olitorius genome sequencing.</title>
        <authorList>
            <person name="Alam M."/>
            <person name="Haque M.S."/>
            <person name="Islam M.S."/>
            <person name="Emdad E.M."/>
            <person name="Islam M.M."/>
            <person name="Ahmed B."/>
            <person name="Halim A."/>
            <person name="Hossen Q.M.M."/>
            <person name="Hossain M.Z."/>
            <person name="Ahmed R."/>
            <person name="Khan M.M."/>
            <person name="Islam R."/>
            <person name="Rashid M.M."/>
            <person name="Khan S.A."/>
            <person name="Rahman M.S."/>
            <person name="Alam M."/>
            <person name="Yahiya A.S."/>
            <person name="Khan M.S."/>
            <person name="Azam M.S."/>
            <person name="Haque T."/>
            <person name="Lashkar M.Z.H."/>
            <person name="Akhand A.I."/>
            <person name="Morshed G."/>
            <person name="Roy S."/>
            <person name="Uddin K.S."/>
            <person name="Rabeya T."/>
            <person name="Hossain A.S."/>
            <person name="Chowdhury A."/>
            <person name="Snigdha A.R."/>
            <person name="Mortoza M.S."/>
            <person name="Matin S.A."/>
            <person name="Hoque S.M.E."/>
            <person name="Islam M.K."/>
            <person name="Roy D.K."/>
            <person name="Haider R."/>
            <person name="Moosa M.M."/>
            <person name="Elias S.M."/>
            <person name="Hasan A.M."/>
            <person name="Jahan S."/>
            <person name="Shafiuddin M."/>
            <person name="Mahmood N."/>
            <person name="Shommy N.S."/>
        </authorList>
    </citation>
    <scope>NUCLEOTIDE SEQUENCE [LARGE SCALE GENOMIC DNA]</scope>
    <source>
        <strain evidence="4">cv. O-4</strain>
    </source>
</reference>
<evidence type="ECO:0000256" key="1">
    <source>
        <dbReference type="ARBA" id="ARBA00009884"/>
    </source>
</evidence>
<keyword evidence="4" id="KW-1185">Reference proteome</keyword>